<gene>
    <name evidence="1" type="ORF">IC227_06515</name>
</gene>
<proteinExistence type="predicted"/>
<organism evidence="1 2">
    <name type="scientific">Enterococcus lacertideformus</name>
    <dbReference type="NCBI Taxonomy" id="2771493"/>
    <lineage>
        <taxon>Bacteria</taxon>
        <taxon>Bacillati</taxon>
        <taxon>Bacillota</taxon>
        <taxon>Bacilli</taxon>
        <taxon>Lactobacillales</taxon>
        <taxon>Enterococcaceae</taxon>
        <taxon>Enterococcus</taxon>
    </lineage>
</organism>
<reference evidence="1" key="1">
    <citation type="submission" date="2020-09" db="EMBL/GenBank/DDBJ databases">
        <title>Genomic insights into the novelty and pathogenicity of a unique biofilm-forming Enterococcus sp. bacteria (Enterococcus lacertideformus) identified in reptiles.</title>
        <authorList>
            <person name="Agius J.E."/>
            <person name="Phalen D.N."/>
            <person name="Rose K."/>
            <person name="Eden J.-S."/>
        </authorList>
    </citation>
    <scope>NUCLEOTIDE SEQUENCE</scope>
    <source>
        <strain evidence="1">PHRS 0518</strain>
    </source>
</reference>
<evidence type="ECO:0000313" key="1">
    <source>
        <dbReference type="EMBL" id="MBF8808043.1"/>
    </source>
</evidence>
<name>A0A931AVU7_9ENTE</name>
<comment type="caution">
    <text evidence="1">The sequence shown here is derived from an EMBL/GenBank/DDBJ whole genome shotgun (WGS) entry which is preliminary data.</text>
</comment>
<sequence>MAILEELLKELKKSMDKGNVHSVGIAMQQALAEEKKTIVKIHKSAVEEAEKAFSSSRGQLRKVIKGQFAKKVNEALEKQATELKEFK</sequence>
<protein>
    <submittedName>
        <fullName evidence="1">Uncharacterized protein</fullName>
    </submittedName>
</protein>
<accession>A0A931AVU7</accession>
<evidence type="ECO:0000313" key="2">
    <source>
        <dbReference type="Proteomes" id="UP000637757"/>
    </source>
</evidence>
<dbReference type="EMBL" id="JADAKE010000016">
    <property type="protein sequence ID" value="MBF8808043.1"/>
    <property type="molecule type" value="Genomic_DNA"/>
</dbReference>
<keyword evidence="2" id="KW-1185">Reference proteome</keyword>
<dbReference type="AlphaFoldDB" id="A0A931AVU7"/>
<dbReference type="Proteomes" id="UP000637757">
    <property type="component" value="Unassembled WGS sequence"/>
</dbReference>